<sequence>MKKIIYAVVVMGYCCMAMACNRQILLLKTAQKMEGNWVNKTYLDSLKITKSPQRAYQAVKIHTLTIRKDTLMNNPTQVILSFREGDYWMLGRDSVSLFFSHVFDTELQLQTRLLSRKKMQLGKDIFVRYFVPSSSTTKEVQLVQEILFVGVYYWDGKRVEFSANGKIRGMEELGIKNYNPVINHYNTNQKLDQLWLNQRENYQKYGFQFNDNTLYIYQLKCPTNDLYCSEQAELGPLLYELKRKK</sequence>
<dbReference type="PROSITE" id="PS51257">
    <property type="entry name" value="PROKAR_LIPOPROTEIN"/>
    <property type="match status" value="1"/>
</dbReference>
<protein>
    <recommendedName>
        <fullName evidence="4">Lipoprotein</fullName>
    </recommendedName>
</protein>
<keyword evidence="3" id="KW-1185">Reference proteome</keyword>
<feature type="signal peptide" evidence="1">
    <location>
        <begin position="1"/>
        <end position="19"/>
    </location>
</feature>
<evidence type="ECO:0008006" key="4">
    <source>
        <dbReference type="Google" id="ProtNLM"/>
    </source>
</evidence>
<dbReference type="EMBL" id="AP026867">
    <property type="protein sequence ID" value="BDS11781.1"/>
    <property type="molecule type" value="Genomic_DNA"/>
</dbReference>
<evidence type="ECO:0000256" key="1">
    <source>
        <dbReference type="SAM" id="SignalP"/>
    </source>
</evidence>
<dbReference type="KEGG" id="aup:AsAng_0024950"/>
<dbReference type="AlphaFoldDB" id="A0A916DSB9"/>
<organism evidence="2 3">
    <name type="scientific">Aureispira anguillae</name>
    <dbReference type="NCBI Taxonomy" id="2864201"/>
    <lineage>
        <taxon>Bacteria</taxon>
        <taxon>Pseudomonadati</taxon>
        <taxon>Bacteroidota</taxon>
        <taxon>Saprospiria</taxon>
        <taxon>Saprospirales</taxon>
        <taxon>Saprospiraceae</taxon>
        <taxon>Aureispira</taxon>
    </lineage>
</organism>
<keyword evidence="1" id="KW-0732">Signal</keyword>
<evidence type="ECO:0000313" key="2">
    <source>
        <dbReference type="EMBL" id="BDS11781.1"/>
    </source>
</evidence>
<proteinExistence type="predicted"/>
<name>A0A916DSB9_9BACT</name>
<dbReference type="RefSeq" id="WP_264792925.1">
    <property type="nucleotide sequence ID" value="NZ_AP026867.1"/>
</dbReference>
<gene>
    <name evidence="2" type="ORF">AsAng_0024950</name>
</gene>
<feature type="chain" id="PRO_5036966138" description="Lipoprotein" evidence="1">
    <location>
        <begin position="20"/>
        <end position="245"/>
    </location>
</feature>
<reference evidence="2" key="1">
    <citation type="submission" date="2022-09" db="EMBL/GenBank/DDBJ databases">
        <title>Aureispira anguillicida sp. nov., isolated from Leptocephalus of Japanese eel Anguilla japonica.</title>
        <authorList>
            <person name="Yuasa K."/>
            <person name="Mekata T."/>
            <person name="Ikunari K."/>
        </authorList>
    </citation>
    <scope>NUCLEOTIDE SEQUENCE</scope>
    <source>
        <strain evidence="2">EL160426</strain>
    </source>
</reference>
<dbReference type="Proteomes" id="UP001060919">
    <property type="component" value="Chromosome"/>
</dbReference>
<evidence type="ECO:0000313" key="3">
    <source>
        <dbReference type="Proteomes" id="UP001060919"/>
    </source>
</evidence>
<accession>A0A916DSB9</accession>